<feature type="signal peptide" evidence="1">
    <location>
        <begin position="1"/>
        <end position="20"/>
    </location>
</feature>
<reference evidence="3 5" key="2">
    <citation type="submission" date="2023-11" db="EMBL/GenBank/DDBJ databases">
        <title>MicrobeMod: A computational toolkit for identifying prokaryotic methylation and restriction-modification with nanopore sequencing.</title>
        <authorList>
            <person name="Crits-Christoph A."/>
            <person name="Kang S.C."/>
            <person name="Lee H."/>
            <person name="Ostrov N."/>
        </authorList>
    </citation>
    <scope>NUCLEOTIDE SEQUENCE [LARGE SCALE GENOMIC DNA]</scope>
    <source>
        <strain evidence="3 5">ATCC 23090</strain>
    </source>
</reference>
<sequence>MKYLTYLCLVVLLLVHCRQAATREKPVDSVHTVPIDTPEERPDSLLVIPDTAKIEVGKFQKKENLEPGKEEYTFCEKWKLDSATLVRIIRGFKPINGSTWHYSYDSFDCQLVGIIKISGREYRMYLNAGSYFFLTNGDRQFIFGDEKNAFNKYFLEGNIYDQNPKD</sequence>
<dbReference type="Proteomes" id="UP000183788">
    <property type="component" value="Unassembled WGS sequence"/>
</dbReference>
<evidence type="ECO:0000313" key="3">
    <source>
        <dbReference type="EMBL" id="WQG90578.1"/>
    </source>
</evidence>
<dbReference type="STRING" id="1004.SAMN05661012_06197"/>
<organism evidence="2 4">
    <name type="scientific">Chitinophaga sancti</name>
    <dbReference type="NCBI Taxonomy" id="1004"/>
    <lineage>
        <taxon>Bacteria</taxon>
        <taxon>Pseudomonadati</taxon>
        <taxon>Bacteroidota</taxon>
        <taxon>Chitinophagia</taxon>
        <taxon>Chitinophagales</taxon>
        <taxon>Chitinophagaceae</taxon>
        <taxon>Chitinophaga</taxon>
    </lineage>
</organism>
<feature type="chain" id="PRO_5012973072" description="Lipoprotein" evidence="1">
    <location>
        <begin position="21"/>
        <end position="166"/>
    </location>
</feature>
<dbReference type="EMBL" id="CP140154">
    <property type="protein sequence ID" value="WQG90578.1"/>
    <property type="molecule type" value="Genomic_DNA"/>
</dbReference>
<proteinExistence type="predicted"/>
<evidence type="ECO:0008006" key="6">
    <source>
        <dbReference type="Google" id="ProtNLM"/>
    </source>
</evidence>
<dbReference type="OrthoDB" id="679399at2"/>
<dbReference type="AlphaFoldDB" id="A0A1K1SVN6"/>
<keyword evidence="5" id="KW-1185">Reference proteome</keyword>
<evidence type="ECO:0000256" key="1">
    <source>
        <dbReference type="SAM" id="SignalP"/>
    </source>
</evidence>
<name>A0A1K1SVN6_9BACT</name>
<dbReference type="RefSeq" id="WP_072365891.1">
    <property type="nucleotide sequence ID" value="NZ_CBHWAX010000242.1"/>
</dbReference>
<dbReference type="Proteomes" id="UP001326715">
    <property type="component" value="Chromosome"/>
</dbReference>
<keyword evidence="1" id="KW-0732">Signal</keyword>
<evidence type="ECO:0000313" key="2">
    <source>
        <dbReference type="EMBL" id="SFW88127.1"/>
    </source>
</evidence>
<evidence type="ECO:0000313" key="5">
    <source>
        <dbReference type="Proteomes" id="UP001326715"/>
    </source>
</evidence>
<protein>
    <recommendedName>
        <fullName evidence="6">Lipoprotein</fullName>
    </recommendedName>
</protein>
<evidence type="ECO:0000313" key="4">
    <source>
        <dbReference type="Proteomes" id="UP000183788"/>
    </source>
</evidence>
<accession>A0A1K1SVN6</accession>
<gene>
    <name evidence="2" type="ORF">SAMN05661012_06197</name>
    <name evidence="3" type="ORF">SR876_03655</name>
</gene>
<reference evidence="2 4" key="1">
    <citation type="submission" date="2016-11" db="EMBL/GenBank/DDBJ databases">
        <authorList>
            <person name="Jaros S."/>
            <person name="Januszkiewicz K."/>
            <person name="Wedrychowicz H."/>
        </authorList>
    </citation>
    <scope>NUCLEOTIDE SEQUENCE [LARGE SCALE GENOMIC DNA]</scope>
    <source>
        <strain evidence="2 4">DSM 784</strain>
    </source>
</reference>
<dbReference type="EMBL" id="FPIZ01000035">
    <property type="protein sequence ID" value="SFW88127.1"/>
    <property type="molecule type" value="Genomic_DNA"/>
</dbReference>